<reference evidence="3 4" key="1">
    <citation type="submission" date="2020-02" db="EMBL/GenBank/DDBJ databases">
        <authorList>
            <person name="Rodrigo-Torres L."/>
            <person name="Arahal R. D."/>
            <person name="Lucena T."/>
        </authorList>
    </citation>
    <scope>NUCLEOTIDE SEQUENCE [LARGE SCALE GENOMIC DNA]</scope>
    <source>
        <strain evidence="3 4">CECT 9734</strain>
    </source>
</reference>
<protein>
    <recommendedName>
        <fullName evidence="5">Lipoprotein</fullName>
    </recommendedName>
</protein>
<feature type="compositionally biased region" description="Polar residues" evidence="1">
    <location>
        <begin position="65"/>
        <end position="76"/>
    </location>
</feature>
<dbReference type="Proteomes" id="UP000481517">
    <property type="component" value="Unassembled WGS sequence"/>
</dbReference>
<gene>
    <name evidence="3" type="ORF">PSI9734_01694</name>
</gene>
<dbReference type="AlphaFoldDB" id="A0A6S6WNY4"/>
<keyword evidence="4" id="KW-1185">Reference proteome</keyword>
<dbReference type="RefSeq" id="WP_173920681.1">
    <property type="nucleotide sequence ID" value="NZ_CADCXY010000004.1"/>
</dbReference>
<feature type="region of interest" description="Disordered" evidence="1">
    <location>
        <begin position="61"/>
        <end position="92"/>
    </location>
</feature>
<evidence type="ECO:0000313" key="3">
    <source>
        <dbReference type="EMBL" id="CAB0151306.1"/>
    </source>
</evidence>
<feature type="compositionally biased region" description="Basic and acidic residues" evidence="1">
    <location>
        <begin position="78"/>
        <end position="92"/>
    </location>
</feature>
<keyword evidence="2" id="KW-0732">Signal</keyword>
<accession>A0A6S6WNY4</accession>
<name>A0A6S6WNY4_9GAMM</name>
<proteinExistence type="predicted"/>
<evidence type="ECO:0000256" key="2">
    <source>
        <dbReference type="SAM" id="SignalP"/>
    </source>
</evidence>
<dbReference type="EMBL" id="CADCXY010000004">
    <property type="protein sequence ID" value="CAB0151306.1"/>
    <property type="molecule type" value="Genomic_DNA"/>
</dbReference>
<organism evidence="3 4">
    <name type="scientific">Pseudidiomarina piscicola</name>
    <dbReference type="NCBI Taxonomy" id="2614830"/>
    <lineage>
        <taxon>Bacteria</taxon>
        <taxon>Pseudomonadati</taxon>
        <taxon>Pseudomonadota</taxon>
        <taxon>Gammaproteobacteria</taxon>
        <taxon>Alteromonadales</taxon>
        <taxon>Idiomarinaceae</taxon>
        <taxon>Pseudidiomarina</taxon>
    </lineage>
</organism>
<evidence type="ECO:0000256" key="1">
    <source>
        <dbReference type="SAM" id="MobiDB-lite"/>
    </source>
</evidence>
<feature type="signal peptide" evidence="2">
    <location>
        <begin position="1"/>
        <end position="26"/>
    </location>
</feature>
<feature type="chain" id="PRO_5028945869" description="Lipoprotein" evidence="2">
    <location>
        <begin position="27"/>
        <end position="164"/>
    </location>
</feature>
<evidence type="ECO:0008006" key="5">
    <source>
        <dbReference type="Google" id="ProtNLM"/>
    </source>
</evidence>
<evidence type="ECO:0000313" key="4">
    <source>
        <dbReference type="Proteomes" id="UP000481517"/>
    </source>
</evidence>
<sequence length="164" mass="18380">MMKNLGLGTVIGCLSFAVLWVPNASAQEVSKQQLQNCASIGNPLQRLVCFDKLAAGEAPAVADGMNSQQPSTSSAEQEFGREHLADQSEQRPDKIYVEIADSQRNFYGKWELVLTNGQKWEQTDSRTVPLPDDGNYYIERGVLNSFFLGREGDVRRIRVRRIED</sequence>